<evidence type="ECO:0000313" key="2">
    <source>
        <dbReference type="EMBL" id="KNZ52623.1"/>
    </source>
</evidence>
<evidence type="ECO:0000313" key="3">
    <source>
        <dbReference type="Proteomes" id="UP000037035"/>
    </source>
</evidence>
<name>A0A0L6UVR9_9BASI</name>
<keyword evidence="1" id="KW-0812">Transmembrane</keyword>
<comment type="caution">
    <text evidence="2">The sequence shown here is derived from an EMBL/GenBank/DDBJ whole genome shotgun (WGS) entry which is preliminary data.</text>
</comment>
<feature type="transmembrane region" description="Helical" evidence="1">
    <location>
        <begin position="25"/>
        <end position="45"/>
    </location>
</feature>
<keyword evidence="1" id="KW-0472">Membrane</keyword>
<organism evidence="2 3">
    <name type="scientific">Puccinia sorghi</name>
    <dbReference type="NCBI Taxonomy" id="27349"/>
    <lineage>
        <taxon>Eukaryota</taxon>
        <taxon>Fungi</taxon>
        <taxon>Dikarya</taxon>
        <taxon>Basidiomycota</taxon>
        <taxon>Pucciniomycotina</taxon>
        <taxon>Pucciniomycetes</taxon>
        <taxon>Pucciniales</taxon>
        <taxon>Pucciniaceae</taxon>
        <taxon>Puccinia</taxon>
    </lineage>
</organism>
<dbReference type="Proteomes" id="UP000037035">
    <property type="component" value="Unassembled WGS sequence"/>
</dbReference>
<keyword evidence="3" id="KW-1185">Reference proteome</keyword>
<gene>
    <name evidence="2" type="ORF">VP01_349g3</name>
</gene>
<evidence type="ECO:0000256" key="1">
    <source>
        <dbReference type="SAM" id="Phobius"/>
    </source>
</evidence>
<dbReference type="AlphaFoldDB" id="A0A0L6UVR9"/>
<dbReference type="VEuPathDB" id="FungiDB:VP01_349g3"/>
<accession>A0A0L6UVR9</accession>
<reference evidence="2 3" key="1">
    <citation type="submission" date="2015-08" db="EMBL/GenBank/DDBJ databases">
        <title>Next Generation Sequencing and Analysis of the Genome of Puccinia sorghi L Schw, the Causal Agent of Maize Common Rust.</title>
        <authorList>
            <person name="Rochi L."/>
            <person name="Burguener G."/>
            <person name="Darino M."/>
            <person name="Turjanski A."/>
            <person name="Kreff E."/>
            <person name="Dieguez M.J."/>
            <person name="Sacco F."/>
        </authorList>
    </citation>
    <scope>NUCLEOTIDE SEQUENCE [LARGE SCALE GENOMIC DNA]</scope>
    <source>
        <strain evidence="2 3">RO10H11247</strain>
    </source>
</reference>
<sequence>MGRLNPTKSLKTITAMLKQLVNGDFFQHICLVTLIHSILFLLLILKMNIEGSIKNYTNRCIYGIAALEGKYAMCPSESEQSAYSPTMLYHFFDGAIGLFYGKSFSFAFSQNWSRKSVGLFIPFMGGMEVVMH</sequence>
<proteinExistence type="predicted"/>
<dbReference type="EMBL" id="LAVV01008501">
    <property type="protein sequence ID" value="KNZ52623.1"/>
    <property type="molecule type" value="Genomic_DNA"/>
</dbReference>
<protein>
    <submittedName>
        <fullName evidence="2">Uncharacterized protein</fullName>
    </submittedName>
</protein>
<keyword evidence="1" id="KW-1133">Transmembrane helix</keyword>